<dbReference type="AlphaFoldDB" id="A0A5E7TUJ7"/>
<dbReference type="Proteomes" id="UP000326452">
    <property type="component" value="Unassembled WGS sequence"/>
</dbReference>
<name>A0A5E7TUJ7_PSEFL</name>
<evidence type="ECO:0000313" key="2">
    <source>
        <dbReference type="Proteomes" id="UP000326452"/>
    </source>
</evidence>
<sequence length="150" mass="16493">MTHPKASPAVWVNGILNVDVKGTIGGTLVNLTSFLTTNVSASVNELGGYNFSFEDNHSSSSRRSLSISLRKLLDPSIADYYEYVVTERGIHPYDYELTSSSGITVSQLNSGLYLYSLDNLQLSAKAVHGDETRELTGNGYFFLQELTYPI</sequence>
<organism evidence="1 2">
    <name type="scientific">Pseudomonas fluorescens</name>
    <dbReference type="NCBI Taxonomy" id="294"/>
    <lineage>
        <taxon>Bacteria</taxon>
        <taxon>Pseudomonadati</taxon>
        <taxon>Pseudomonadota</taxon>
        <taxon>Gammaproteobacteria</taxon>
        <taxon>Pseudomonadales</taxon>
        <taxon>Pseudomonadaceae</taxon>
        <taxon>Pseudomonas</taxon>
    </lineage>
</organism>
<dbReference type="EMBL" id="CABVJC010000004">
    <property type="protein sequence ID" value="VVQ01468.1"/>
    <property type="molecule type" value="Genomic_DNA"/>
</dbReference>
<proteinExistence type="predicted"/>
<protein>
    <submittedName>
        <fullName evidence="1">Uncharacterized protein</fullName>
    </submittedName>
</protein>
<reference evidence="1 2" key="1">
    <citation type="submission" date="2019-09" db="EMBL/GenBank/DDBJ databases">
        <authorList>
            <person name="Chandra G."/>
            <person name="Truman W A."/>
        </authorList>
    </citation>
    <scope>NUCLEOTIDE SEQUENCE [LARGE SCALE GENOMIC DNA]</scope>
    <source>
        <strain evidence="1">PS941</strain>
    </source>
</reference>
<gene>
    <name evidence="1" type="ORF">PS941_02621</name>
</gene>
<dbReference type="RefSeq" id="WP_150693204.1">
    <property type="nucleotide sequence ID" value="NZ_CABVJC010000004.1"/>
</dbReference>
<dbReference type="OrthoDB" id="6892524at2"/>
<accession>A0A5E7TUJ7</accession>
<evidence type="ECO:0000313" key="1">
    <source>
        <dbReference type="EMBL" id="VVQ01468.1"/>
    </source>
</evidence>